<proteinExistence type="predicted"/>
<feature type="coiled-coil region" evidence="1">
    <location>
        <begin position="233"/>
        <end position="260"/>
    </location>
</feature>
<gene>
    <name evidence="2" type="ORF">DPV97_03915</name>
</gene>
<accession>A0AB37IMX9</accession>
<reference evidence="2 3" key="1">
    <citation type="submission" date="2018-05" db="EMBL/GenBank/DDBJ databases">
        <title>Draft Genome Sequences for a Diverse set of 7 Haemophilus Species.</title>
        <authorList>
            <person name="Nichols M."/>
            <person name="Topaz N."/>
            <person name="Wang X."/>
            <person name="Wang X."/>
            <person name="Boxrud D."/>
        </authorList>
    </citation>
    <scope>NUCLEOTIDE SEQUENCE [LARGE SCALE GENOMIC DNA]</scope>
    <source>
        <strain evidence="2 3">C2008003258</strain>
    </source>
</reference>
<dbReference type="RefSeq" id="WP_070714586.1">
    <property type="nucleotide sequence ID" value="NZ_QEPZ01000002.1"/>
</dbReference>
<comment type="caution">
    <text evidence="2">The sequence shown here is derived from an EMBL/GenBank/DDBJ whole genome shotgun (WGS) entry which is preliminary data.</text>
</comment>
<dbReference type="Proteomes" id="UP000253763">
    <property type="component" value="Unassembled WGS sequence"/>
</dbReference>
<organism evidence="2 3">
    <name type="scientific">Haemophilus parainfluenzae</name>
    <dbReference type="NCBI Taxonomy" id="729"/>
    <lineage>
        <taxon>Bacteria</taxon>
        <taxon>Pseudomonadati</taxon>
        <taxon>Pseudomonadota</taxon>
        <taxon>Gammaproteobacteria</taxon>
        <taxon>Pasteurellales</taxon>
        <taxon>Pasteurellaceae</taxon>
        <taxon>Haemophilus</taxon>
    </lineage>
</organism>
<evidence type="ECO:0000313" key="2">
    <source>
        <dbReference type="EMBL" id="RDE93673.1"/>
    </source>
</evidence>
<evidence type="ECO:0000313" key="3">
    <source>
        <dbReference type="Proteomes" id="UP000253763"/>
    </source>
</evidence>
<evidence type="ECO:0000256" key="1">
    <source>
        <dbReference type="SAM" id="Coils"/>
    </source>
</evidence>
<keyword evidence="1" id="KW-0175">Coiled coil</keyword>
<dbReference type="AlphaFoldDB" id="A0AB37IMX9"/>
<name>A0AB37IMX9_HAEPA</name>
<sequence>MSNQKFLPKKSYSLEDAAKYISLNHQINISVRDLLEYIQNGELNASVYLSGNKVNIDYVNRKEVNFIKNSDKYRELRPYYSECSLYFRLNPQKFEIQEHEDCSWLHKKDSFLDFYICLPKKSYSIESLRKTERLSIYDGNVGKVEAIDFEGYFQISGAELNSFNVDYLIDKGFLESFPKYMMAIYKDIICFLYIDKNKTPLYLDDICILHEHLIDFLKLFSVIDTGYAQIEEVQNLKNQLDFKDKQIDELKEQIESSRNIKVSTASENKKNEFIKALLQIKYGAAVAENPRPHVYDPNDSDKGKDGVIQKDFELSGLTKHLPSGKTLKNWVSSVELDN</sequence>
<dbReference type="EMBL" id="QEPZ01000002">
    <property type="protein sequence ID" value="RDE93673.1"/>
    <property type="molecule type" value="Genomic_DNA"/>
</dbReference>
<protein>
    <submittedName>
        <fullName evidence="2">SlyX protein</fullName>
    </submittedName>
</protein>